<keyword evidence="3" id="KW-1185">Reference proteome</keyword>
<gene>
    <name evidence="2" type="ORF">LX83_005688</name>
</gene>
<dbReference type="InterPro" id="IPR000073">
    <property type="entry name" value="AB_hydrolase_1"/>
</dbReference>
<accession>A0AAE3GJX1</accession>
<dbReference type="GO" id="GO:0003824">
    <property type="term" value="F:catalytic activity"/>
    <property type="evidence" value="ECO:0007669"/>
    <property type="project" value="UniProtKB-ARBA"/>
</dbReference>
<dbReference type="EMBL" id="JAMTCK010000015">
    <property type="protein sequence ID" value="MCP2168810.1"/>
    <property type="molecule type" value="Genomic_DNA"/>
</dbReference>
<dbReference type="RefSeq" id="WP_253776956.1">
    <property type="nucleotide sequence ID" value="NZ_JAMTCK010000015.1"/>
</dbReference>
<sequence length="338" mass="35870">MTDAHSTHATGGGQARPARVPLTFVPLSTAPLELDTSIPPWPGRQVPLAGATLHVRETPGPHPDAPTAVYVHGLGGSATNWTDLANLLAGSAHGVAVDLPGFGQSEPPAGFDFALTSHAAVVADYLAGLDRGPVHLLGNSMGGAIAMLVAAERPELVRTLTLVSPAVPDLRPDLRRMADPRMPLAYLPVLGGPVRRQLASLTPRQRAEQMIRLCFADPGRVPEHRVAESAQEIAGRLGLPWAADAINRSTLGLIRAWLVPRARSLWQVAPRVSVPALVVWGDRDRLVSVRKAARTAELLPRGRLLVLPGTGHCAQMEQPVSVARAVLGMWGAVAERAW</sequence>
<proteinExistence type="predicted"/>
<organism evidence="2 3">
    <name type="scientific">Goodfellowiella coeruleoviolacea</name>
    <dbReference type="NCBI Taxonomy" id="334858"/>
    <lineage>
        <taxon>Bacteria</taxon>
        <taxon>Bacillati</taxon>
        <taxon>Actinomycetota</taxon>
        <taxon>Actinomycetes</taxon>
        <taxon>Pseudonocardiales</taxon>
        <taxon>Pseudonocardiaceae</taxon>
        <taxon>Goodfellowiella</taxon>
    </lineage>
</organism>
<dbReference type="Gene3D" id="3.40.50.1820">
    <property type="entry name" value="alpha/beta hydrolase"/>
    <property type="match status" value="1"/>
</dbReference>
<evidence type="ECO:0000313" key="3">
    <source>
        <dbReference type="Proteomes" id="UP001206128"/>
    </source>
</evidence>
<dbReference type="Proteomes" id="UP001206128">
    <property type="component" value="Unassembled WGS sequence"/>
</dbReference>
<dbReference type="Pfam" id="PF00561">
    <property type="entry name" value="Abhydrolase_1"/>
    <property type="match status" value="1"/>
</dbReference>
<reference evidence="2" key="1">
    <citation type="submission" date="2022-06" db="EMBL/GenBank/DDBJ databases">
        <title>Genomic Encyclopedia of Archaeal and Bacterial Type Strains, Phase II (KMG-II): from individual species to whole genera.</title>
        <authorList>
            <person name="Goeker M."/>
        </authorList>
    </citation>
    <scope>NUCLEOTIDE SEQUENCE</scope>
    <source>
        <strain evidence="2">DSM 43935</strain>
    </source>
</reference>
<dbReference type="AlphaFoldDB" id="A0AAE3GJX1"/>
<feature type="domain" description="AB hydrolase-1" evidence="1">
    <location>
        <begin position="69"/>
        <end position="319"/>
    </location>
</feature>
<evidence type="ECO:0000259" key="1">
    <source>
        <dbReference type="Pfam" id="PF00561"/>
    </source>
</evidence>
<protein>
    <submittedName>
        <fullName evidence="2">Pimeloyl-ACP methyl ester carboxylesterase</fullName>
    </submittedName>
</protein>
<evidence type="ECO:0000313" key="2">
    <source>
        <dbReference type="EMBL" id="MCP2168810.1"/>
    </source>
</evidence>
<dbReference type="PANTHER" id="PTHR46438">
    <property type="entry name" value="ALPHA/BETA-HYDROLASES SUPERFAMILY PROTEIN"/>
    <property type="match status" value="1"/>
</dbReference>
<comment type="caution">
    <text evidence="2">The sequence shown here is derived from an EMBL/GenBank/DDBJ whole genome shotgun (WGS) entry which is preliminary data.</text>
</comment>
<dbReference type="PRINTS" id="PR00111">
    <property type="entry name" value="ABHYDROLASE"/>
</dbReference>
<dbReference type="InterPro" id="IPR029058">
    <property type="entry name" value="AB_hydrolase_fold"/>
</dbReference>
<dbReference type="PANTHER" id="PTHR46438:SF11">
    <property type="entry name" value="LIPASE-RELATED"/>
    <property type="match status" value="1"/>
</dbReference>
<name>A0AAE3GJX1_9PSEU</name>
<dbReference type="SUPFAM" id="SSF53474">
    <property type="entry name" value="alpha/beta-Hydrolases"/>
    <property type="match status" value="1"/>
</dbReference>